<evidence type="ECO:0000256" key="1">
    <source>
        <dbReference type="ARBA" id="ARBA00022730"/>
    </source>
</evidence>
<dbReference type="NCBIfam" id="NF004128">
    <property type="entry name" value="PRK05618.1-2"/>
    <property type="match status" value="1"/>
</dbReference>
<evidence type="ECO:0000256" key="3">
    <source>
        <dbReference type="ARBA" id="ARBA00022980"/>
    </source>
</evidence>
<comment type="caution">
    <text evidence="9">The sequence shown here is derived from an EMBL/GenBank/DDBJ whole genome shotgun (WGS) entry which is preliminary data.</text>
</comment>
<evidence type="ECO:0000259" key="8">
    <source>
        <dbReference type="Pfam" id="PF14693"/>
    </source>
</evidence>
<dbReference type="SUPFAM" id="SSF50715">
    <property type="entry name" value="Ribosomal protein L25-like"/>
    <property type="match status" value="1"/>
</dbReference>
<protein>
    <recommendedName>
        <fullName evidence="5">Large ribosomal subunit protein bL25</fullName>
    </recommendedName>
    <alternativeName>
        <fullName evidence="5">General stress protein CTC</fullName>
    </alternativeName>
</protein>
<dbReference type="InterPro" id="IPR001021">
    <property type="entry name" value="Ribosomal_bL25_long"/>
</dbReference>
<evidence type="ECO:0000313" key="9">
    <source>
        <dbReference type="EMBL" id="MXU64425.1"/>
    </source>
</evidence>
<dbReference type="Gene3D" id="2.40.240.10">
    <property type="entry name" value="Ribosomal Protein L25, Chain P"/>
    <property type="match status" value="1"/>
</dbReference>
<keyword evidence="1 5" id="KW-0699">rRNA-binding</keyword>
<evidence type="ECO:0000256" key="2">
    <source>
        <dbReference type="ARBA" id="ARBA00022884"/>
    </source>
</evidence>
<dbReference type="GO" id="GO:0003735">
    <property type="term" value="F:structural constituent of ribosome"/>
    <property type="evidence" value="ECO:0007669"/>
    <property type="project" value="InterPro"/>
</dbReference>
<dbReference type="Proteomes" id="UP000436016">
    <property type="component" value="Unassembled WGS sequence"/>
</dbReference>
<dbReference type="InterPro" id="IPR020930">
    <property type="entry name" value="Ribosomal_uL5_bac-type"/>
</dbReference>
<evidence type="ECO:0000256" key="6">
    <source>
        <dbReference type="SAM" id="MobiDB-lite"/>
    </source>
</evidence>
<dbReference type="InterPro" id="IPR037121">
    <property type="entry name" value="Ribosomal_bL25_C"/>
</dbReference>
<evidence type="ECO:0000256" key="5">
    <source>
        <dbReference type="HAMAP-Rule" id="MF_01334"/>
    </source>
</evidence>
<gene>
    <name evidence="5" type="primary">rplY</name>
    <name evidence="5" type="synonym">ctc</name>
    <name evidence="9" type="ORF">GSH16_03120</name>
</gene>
<dbReference type="InterPro" id="IPR029751">
    <property type="entry name" value="Ribosomal_L25_dom"/>
</dbReference>
<keyword evidence="10" id="KW-1185">Reference proteome</keyword>
<comment type="function">
    <text evidence="5">This is one of the proteins that binds to the 5S RNA in the ribosome where it forms part of the central protuberance.</text>
</comment>
<dbReference type="GO" id="GO:0006412">
    <property type="term" value="P:translation"/>
    <property type="evidence" value="ECO:0007669"/>
    <property type="project" value="UniProtKB-UniRule"/>
</dbReference>
<dbReference type="NCBIfam" id="TIGR00731">
    <property type="entry name" value="bL25_bact_ctc"/>
    <property type="match status" value="1"/>
</dbReference>
<keyword evidence="2 5" id="KW-0694">RNA-binding</keyword>
<feature type="domain" description="Large ribosomal subunit protein bL25 L25" evidence="7">
    <location>
        <begin position="8"/>
        <end position="95"/>
    </location>
</feature>
<dbReference type="CDD" id="cd00495">
    <property type="entry name" value="Ribosomal_L25_TL5_CTC"/>
    <property type="match status" value="1"/>
</dbReference>
<feature type="compositionally biased region" description="Acidic residues" evidence="6">
    <location>
        <begin position="194"/>
        <end position="219"/>
    </location>
</feature>
<accession>A0A6B0TRJ3</accession>
<sequence>MAKELPILEATAREGVGKGAARAARREGMVPGVIYGGNADPQAINVPFNVLLTRLRAGKFLSTLQNVKVDGKDNRVICRAVQRDVVKDLPTHIDFLRLTEKSRINLYIPVEFVNEEEAPGLRKGGVLTVVRSEVELKVTAGNIPDHLTVDLTGLDVGDVIHISDIELPEGTRPMITDRDFVIANISAPSSLRSEEDEDAGEGEATEAEATEEAAEESEG</sequence>
<dbReference type="AlphaFoldDB" id="A0A6B0TRJ3"/>
<organism evidence="9 10">
    <name type="scientific">Oceanomicrobium pacificus</name>
    <dbReference type="NCBI Taxonomy" id="2692916"/>
    <lineage>
        <taxon>Bacteria</taxon>
        <taxon>Pseudomonadati</taxon>
        <taxon>Pseudomonadota</taxon>
        <taxon>Alphaproteobacteria</taxon>
        <taxon>Rhodobacterales</taxon>
        <taxon>Paracoccaceae</taxon>
        <taxon>Oceanomicrobium</taxon>
    </lineage>
</organism>
<dbReference type="InterPro" id="IPR020056">
    <property type="entry name" value="Rbsml_bL25/Gln-tRNA_synth_N"/>
</dbReference>
<dbReference type="Gene3D" id="2.170.120.20">
    <property type="entry name" value="Ribosomal protein L25, beta domain"/>
    <property type="match status" value="1"/>
</dbReference>
<comment type="subunit">
    <text evidence="5">Part of the 50S ribosomal subunit; part of the 5S rRNA/L5/L18/L25 subcomplex. Contacts the 5S rRNA. Binds to the 5S rRNA independently of L5 and L18.</text>
</comment>
<keyword evidence="4 5" id="KW-0687">Ribonucleoprotein</keyword>
<evidence type="ECO:0000259" key="7">
    <source>
        <dbReference type="Pfam" id="PF01386"/>
    </source>
</evidence>
<proteinExistence type="inferred from homology"/>
<dbReference type="PANTHER" id="PTHR33284:SF1">
    <property type="entry name" value="RIBOSOMAL PROTEIN L25_GLN-TRNA SYNTHETASE, ANTI-CODON-BINDING DOMAIN-CONTAINING PROTEIN"/>
    <property type="match status" value="1"/>
</dbReference>
<keyword evidence="3 5" id="KW-0689">Ribosomal protein</keyword>
<dbReference type="InterPro" id="IPR020057">
    <property type="entry name" value="Ribosomal_bL25_b-dom"/>
</dbReference>
<dbReference type="RefSeq" id="WP_160851787.1">
    <property type="nucleotide sequence ID" value="NZ_WUWG01000001.1"/>
</dbReference>
<comment type="similarity">
    <text evidence="5">Belongs to the bacterial ribosomal protein bL25 family. CTC subfamily.</text>
</comment>
<feature type="region of interest" description="Disordered" evidence="6">
    <location>
        <begin position="186"/>
        <end position="219"/>
    </location>
</feature>
<dbReference type="PANTHER" id="PTHR33284">
    <property type="entry name" value="RIBOSOMAL PROTEIN L25/GLN-TRNA SYNTHETASE, ANTI-CODON-BINDING DOMAIN-CONTAINING PROTEIN"/>
    <property type="match status" value="1"/>
</dbReference>
<feature type="domain" description="Large ribosomal subunit protein bL25 beta" evidence="8">
    <location>
        <begin position="104"/>
        <end position="188"/>
    </location>
</feature>
<evidence type="ECO:0000256" key="4">
    <source>
        <dbReference type="ARBA" id="ARBA00023274"/>
    </source>
</evidence>
<name>A0A6B0TRJ3_9RHOB</name>
<dbReference type="InterPro" id="IPR011035">
    <property type="entry name" value="Ribosomal_bL25/Gln-tRNA_synth"/>
</dbReference>
<dbReference type="EMBL" id="WUWG01000001">
    <property type="protein sequence ID" value="MXU64425.1"/>
    <property type="molecule type" value="Genomic_DNA"/>
</dbReference>
<dbReference type="Pfam" id="PF01386">
    <property type="entry name" value="Ribosomal_L25p"/>
    <property type="match status" value="1"/>
</dbReference>
<reference evidence="9 10" key="1">
    <citation type="submission" date="2019-12" db="EMBL/GenBank/DDBJ databases">
        <title>Strain KN286 was isolated from seawater, which was collected from Caroline Seamount in the tropical western Pacific.</title>
        <authorList>
            <person name="Wang Q."/>
        </authorList>
    </citation>
    <scope>NUCLEOTIDE SEQUENCE [LARGE SCALE GENOMIC DNA]</scope>
    <source>
        <strain evidence="9 10">KN286</strain>
    </source>
</reference>
<dbReference type="GO" id="GO:0008097">
    <property type="term" value="F:5S rRNA binding"/>
    <property type="evidence" value="ECO:0007669"/>
    <property type="project" value="InterPro"/>
</dbReference>
<dbReference type="HAMAP" id="MF_01334">
    <property type="entry name" value="Ribosomal_bL25_CTC"/>
    <property type="match status" value="1"/>
</dbReference>
<dbReference type="GO" id="GO:0022625">
    <property type="term" value="C:cytosolic large ribosomal subunit"/>
    <property type="evidence" value="ECO:0007669"/>
    <property type="project" value="TreeGrafter"/>
</dbReference>
<evidence type="ECO:0000313" key="10">
    <source>
        <dbReference type="Proteomes" id="UP000436016"/>
    </source>
</evidence>
<dbReference type="Pfam" id="PF14693">
    <property type="entry name" value="Ribosomal_TL5_C"/>
    <property type="match status" value="1"/>
</dbReference>